<dbReference type="PANTHER" id="PTHR43155:SF2">
    <property type="entry name" value="CYCLIC DI-GMP PHOSPHODIESTERASE PA4108"/>
    <property type="match status" value="1"/>
</dbReference>
<gene>
    <name evidence="2" type="ORF">SAMN05216498_0606</name>
</gene>
<dbReference type="AlphaFoldDB" id="A0A1G9W4X5"/>
<dbReference type="InterPro" id="IPR003607">
    <property type="entry name" value="HD/PDEase_dom"/>
</dbReference>
<dbReference type="InterPro" id="IPR037522">
    <property type="entry name" value="HD_GYP_dom"/>
</dbReference>
<dbReference type="Gene3D" id="1.10.3210.10">
    <property type="entry name" value="Hypothetical protein af1432"/>
    <property type="match status" value="1"/>
</dbReference>
<dbReference type="EMBL" id="FNIG01000001">
    <property type="protein sequence ID" value="SDM79612.1"/>
    <property type="molecule type" value="Genomic_DNA"/>
</dbReference>
<evidence type="ECO:0000313" key="2">
    <source>
        <dbReference type="EMBL" id="SDM79612.1"/>
    </source>
</evidence>
<name>A0A1G9W4X5_9BACI</name>
<keyword evidence="3" id="KW-1185">Reference proteome</keyword>
<dbReference type="OrthoDB" id="9759601at2"/>
<dbReference type="CDD" id="cd00077">
    <property type="entry name" value="HDc"/>
    <property type="match status" value="1"/>
</dbReference>
<dbReference type="RefSeq" id="WP_093855128.1">
    <property type="nucleotide sequence ID" value="NZ_BJVZ01000003.1"/>
</dbReference>
<accession>A0A1G9W4X5</accession>
<feature type="domain" description="HD-GYP" evidence="1">
    <location>
        <begin position="127"/>
        <end position="325"/>
    </location>
</feature>
<dbReference type="Pfam" id="PF13487">
    <property type="entry name" value="HD_5"/>
    <property type="match status" value="1"/>
</dbReference>
<dbReference type="STRING" id="237069.SAMN05216498_0606"/>
<dbReference type="Proteomes" id="UP000199334">
    <property type="component" value="Unassembled WGS sequence"/>
</dbReference>
<protein>
    <submittedName>
        <fullName evidence="2">HD-GYP domain, c-di-GMP phosphodiesterase class II (Or its inactivated variant)</fullName>
    </submittedName>
</protein>
<evidence type="ECO:0000259" key="1">
    <source>
        <dbReference type="PROSITE" id="PS51832"/>
    </source>
</evidence>
<dbReference type="PANTHER" id="PTHR43155">
    <property type="entry name" value="CYCLIC DI-GMP PHOSPHODIESTERASE PA4108-RELATED"/>
    <property type="match status" value="1"/>
</dbReference>
<proteinExistence type="predicted"/>
<organism evidence="2 3">
    <name type="scientific">Tenuibacillus multivorans</name>
    <dbReference type="NCBI Taxonomy" id="237069"/>
    <lineage>
        <taxon>Bacteria</taxon>
        <taxon>Bacillati</taxon>
        <taxon>Bacillota</taxon>
        <taxon>Bacilli</taxon>
        <taxon>Bacillales</taxon>
        <taxon>Bacillaceae</taxon>
        <taxon>Tenuibacillus</taxon>
    </lineage>
</organism>
<reference evidence="2 3" key="1">
    <citation type="submission" date="2016-10" db="EMBL/GenBank/DDBJ databases">
        <authorList>
            <person name="de Groot N.N."/>
        </authorList>
    </citation>
    <scope>NUCLEOTIDE SEQUENCE [LARGE SCALE GENOMIC DNA]</scope>
    <source>
        <strain evidence="2 3">CGMCC 1.3442</strain>
    </source>
</reference>
<dbReference type="PROSITE" id="PS51832">
    <property type="entry name" value="HD_GYP"/>
    <property type="match status" value="1"/>
</dbReference>
<dbReference type="SUPFAM" id="SSF109604">
    <property type="entry name" value="HD-domain/PDEase-like"/>
    <property type="match status" value="1"/>
</dbReference>
<sequence length="370" mass="43374">MKVHPKDLVPGCLLIKDVSGRTVFPIVPKNTVIEPIHIKILNDFQVPYVEVASKLVNGQLFKTTEVDPSNTEQEHQKEEKENKDAKPGWSFYDYYVYTVKETKELFNQWEQQNQLDLVKIRNIIQPLVQIGENFADLLMEVHHYTDKQDYFYHHIVAVPVIAAFLAKKLKYNKNERLQIALAAYLSDLGMLKEDWHLYKKDGVLTDKEFERVKKHPVLSYRLIEQETYLSKDVKIAVLQHHERLDGSGYPLGIQHEKLHPFARIIAVSDMFHAMTSERVYRKKQSPFKAIEEMLNRQFGKLDMKIVRVLVNSIVFFSNGTKVRLTNSEIGEIVFIDQKHPTRPMIKMDKDHEIIHLLEHKDLYIEEVLMN</sequence>
<evidence type="ECO:0000313" key="3">
    <source>
        <dbReference type="Proteomes" id="UP000199334"/>
    </source>
</evidence>